<dbReference type="PRINTS" id="PR01607">
    <property type="entry name" value="APYRASEFAMLY"/>
</dbReference>
<evidence type="ECO:0000313" key="7">
    <source>
        <dbReference type="Proteomes" id="UP000472971"/>
    </source>
</evidence>
<dbReference type="RefSeq" id="WP_163239684.1">
    <property type="nucleotide sequence ID" value="NZ_JAAIWN010000003.1"/>
</dbReference>
<accession>A0A6B3VXW5</accession>
<evidence type="ECO:0000259" key="3">
    <source>
        <dbReference type="Pfam" id="PF00149"/>
    </source>
</evidence>
<evidence type="ECO:0000313" key="5">
    <source>
        <dbReference type="EMBL" id="MBA4535992.1"/>
    </source>
</evidence>
<dbReference type="Proteomes" id="UP000570010">
    <property type="component" value="Unassembled WGS sequence"/>
</dbReference>
<dbReference type="EMBL" id="JAAIWN010000003">
    <property type="protein sequence ID" value="NEY80366.1"/>
    <property type="molecule type" value="Genomic_DNA"/>
</dbReference>
<dbReference type="PANTHER" id="PTHR11575:SF23">
    <property type="entry name" value="5-NUCLEOTIDASE FAMILY PROTEIN"/>
    <property type="match status" value="1"/>
</dbReference>
<dbReference type="GO" id="GO:0030288">
    <property type="term" value="C:outer membrane-bounded periplasmic space"/>
    <property type="evidence" value="ECO:0007669"/>
    <property type="project" value="TreeGrafter"/>
</dbReference>
<dbReference type="InterPro" id="IPR029052">
    <property type="entry name" value="Metallo-depent_PP-like"/>
</dbReference>
<dbReference type="CDD" id="cd00845">
    <property type="entry name" value="MPP_UshA_N_like"/>
    <property type="match status" value="1"/>
</dbReference>
<comment type="caution">
    <text evidence="6">The sequence shown here is derived from an EMBL/GenBank/DDBJ whole genome shotgun (WGS) entry which is preliminary data.</text>
</comment>
<evidence type="ECO:0000256" key="2">
    <source>
        <dbReference type="RuleBase" id="RU362119"/>
    </source>
</evidence>
<comment type="similarity">
    <text evidence="2">Belongs to the 5'-nucleotidase family.</text>
</comment>
<sequence>MEVVHIYHTNDLHSHFEDWKKIEALLLERRKWHKEAGDEVFVFDIGDHMDRWHPYSDGTKGKGNVELLNRANYDGATIGNNEGITLSHDDLNEMYKAASFPVIVANLYHEDGSRPYWAKPYHIYTTKKGTQIAVVGLTAFFSLFYELLHWKLTDPLEELNRQIKYLNDRVDVIILLSHLGIDHDEKISEMFPEIDVILGAHTHHIFHKGKMVHQTLLGAAGKFGHYIGHMTLTIDDQFKKVTEKKAQLYDTNKLPPIEGENELIQQLVDRGKSHLSNEIIELQSDWTKTKIANVLCDALREWCEADCAILNEGLILDKLYQGKVTKYELLKICPHPINPCIVTLTGSQLQKVILQSLDEKWINFQMMGFGFRGKLIGQFVHNQILFSNEDIYLQDVLLQPNEMYRLAIPDMFTFGNFFEDVFTTKSKKYFLPEFIRDLLEWKLKNLASI</sequence>
<dbReference type="EMBL" id="JACEIO010000003">
    <property type="protein sequence ID" value="MBA4535992.1"/>
    <property type="molecule type" value="Genomic_DNA"/>
</dbReference>
<keyword evidence="2" id="KW-0547">Nucleotide-binding</keyword>
<evidence type="ECO:0000313" key="6">
    <source>
        <dbReference type="EMBL" id="NEY80366.1"/>
    </source>
</evidence>
<dbReference type="Pfam" id="PF02872">
    <property type="entry name" value="5_nucleotid_C"/>
    <property type="match status" value="1"/>
</dbReference>
<dbReference type="Pfam" id="PF00149">
    <property type="entry name" value="Metallophos"/>
    <property type="match status" value="1"/>
</dbReference>
<organism evidence="6 7">
    <name type="scientific">Bacillus aquiflavi</name>
    <dbReference type="NCBI Taxonomy" id="2672567"/>
    <lineage>
        <taxon>Bacteria</taxon>
        <taxon>Bacillati</taxon>
        <taxon>Bacillota</taxon>
        <taxon>Bacilli</taxon>
        <taxon>Bacillales</taxon>
        <taxon>Bacillaceae</taxon>
        <taxon>Bacillus</taxon>
    </lineage>
</organism>
<feature type="domain" description="Calcineurin-like phosphoesterase" evidence="3">
    <location>
        <begin position="5"/>
        <end position="204"/>
    </location>
</feature>
<evidence type="ECO:0000313" key="8">
    <source>
        <dbReference type="Proteomes" id="UP000570010"/>
    </source>
</evidence>
<dbReference type="Proteomes" id="UP000472971">
    <property type="component" value="Unassembled WGS sequence"/>
</dbReference>
<reference evidence="5 8" key="2">
    <citation type="submission" date="2020-07" db="EMBL/GenBank/DDBJ databases">
        <authorList>
            <person name="Feng H."/>
        </authorList>
    </citation>
    <scope>NUCLEOTIDE SEQUENCE [LARGE SCALE GENOMIC DNA]</scope>
    <source>
        <strain evidence="8">s-12</strain>
        <strain evidence="5">S-12</strain>
    </source>
</reference>
<evidence type="ECO:0000256" key="1">
    <source>
        <dbReference type="ARBA" id="ARBA00022729"/>
    </source>
</evidence>
<dbReference type="AlphaFoldDB" id="A0A6B3VXW5"/>
<dbReference type="GO" id="GO:0008768">
    <property type="term" value="F:UDP-sugar diphosphatase activity"/>
    <property type="evidence" value="ECO:0007669"/>
    <property type="project" value="TreeGrafter"/>
</dbReference>
<name>A0A6B3VXW5_9BACI</name>
<dbReference type="Gene3D" id="3.90.780.10">
    <property type="entry name" value="5'-Nucleotidase, C-terminal domain"/>
    <property type="match status" value="1"/>
</dbReference>
<dbReference type="InterPro" id="IPR008334">
    <property type="entry name" value="5'-Nucleotdase_C"/>
</dbReference>
<dbReference type="PANTHER" id="PTHR11575">
    <property type="entry name" value="5'-NUCLEOTIDASE-RELATED"/>
    <property type="match status" value="1"/>
</dbReference>
<dbReference type="InterPro" id="IPR011240">
    <property type="entry name" value="Pesterase_YunD"/>
</dbReference>
<dbReference type="PIRSF" id="PIRSF036361">
    <property type="entry name" value="YunD"/>
    <property type="match status" value="1"/>
</dbReference>
<dbReference type="Gene3D" id="3.60.21.10">
    <property type="match status" value="1"/>
</dbReference>
<dbReference type="GO" id="GO:0000166">
    <property type="term" value="F:nucleotide binding"/>
    <property type="evidence" value="ECO:0007669"/>
    <property type="project" value="UniProtKB-KW"/>
</dbReference>
<reference evidence="6 7" key="1">
    <citation type="submission" date="2020-02" db="EMBL/GenBank/DDBJ databases">
        <title>Bacillus aquiflavi sp. nov., isolated from yellow water of strong flavor Chinese baijiu in Yibin region of China.</title>
        <authorList>
            <person name="Xie J."/>
        </authorList>
    </citation>
    <scope>NUCLEOTIDE SEQUENCE [LARGE SCALE GENOMIC DNA]</scope>
    <source>
        <strain evidence="6 7">3H-10</strain>
    </source>
</reference>
<proteinExistence type="inferred from homology"/>
<protein>
    <submittedName>
        <fullName evidence="6">Bifunctional metallophosphatase/5'-nucleotidase</fullName>
    </submittedName>
</protein>
<dbReference type="InterPro" id="IPR036907">
    <property type="entry name" value="5'-Nucleotdase_C_sf"/>
</dbReference>
<dbReference type="GO" id="GO:0009166">
    <property type="term" value="P:nucleotide catabolic process"/>
    <property type="evidence" value="ECO:0007669"/>
    <property type="project" value="InterPro"/>
</dbReference>
<keyword evidence="1" id="KW-0732">Signal</keyword>
<gene>
    <name evidence="6" type="ORF">G4D64_02265</name>
    <name evidence="5" type="ORF">H1Z61_02270</name>
</gene>
<dbReference type="SUPFAM" id="SSF56300">
    <property type="entry name" value="Metallo-dependent phosphatases"/>
    <property type="match status" value="1"/>
</dbReference>
<dbReference type="InterPro" id="IPR004843">
    <property type="entry name" value="Calcineurin-like_PHP"/>
</dbReference>
<keyword evidence="7" id="KW-1185">Reference proteome</keyword>
<dbReference type="InterPro" id="IPR006179">
    <property type="entry name" value="5_nucleotidase/apyrase"/>
</dbReference>
<dbReference type="GO" id="GO:0008253">
    <property type="term" value="F:5'-nucleotidase activity"/>
    <property type="evidence" value="ECO:0007669"/>
    <property type="project" value="TreeGrafter"/>
</dbReference>
<keyword evidence="2" id="KW-0378">Hydrolase</keyword>
<dbReference type="SUPFAM" id="SSF55816">
    <property type="entry name" value="5'-nucleotidase (syn. UDP-sugar hydrolase), C-terminal domain"/>
    <property type="match status" value="1"/>
</dbReference>
<feature type="domain" description="5'-Nucleotidase C-terminal" evidence="4">
    <location>
        <begin position="284"/>
        <end position="410"/>
    </location>
</feature>
<evidence type="ECO:0000259" key="4">
    <source>
        <dbReference type="Pfam" id="PF02872"/>
    </source>
</evidence>